<dbReference type="AlphaFoldDB" id="A0A1G9BHP3"/>
<evidence type="ECO:0000313" key="3">
    <source>
        <dbReference type="EMBL" id="SDK38594.1"/>
    </source>
</evidence>
<proteinExistence type="predicted"/>
<keyword evidence="4" id="KW-1185">Reference proteome</keyword>
<dbReference type="PANTHER" id="PTHR44520">
    <property type="entry name" value="RESPONSE REGULATOR RCP1-RELATED"/>
    <property type="match status" value="1"/>
</dbReference>
<feature type="modified residue" description="4-aspartylphosphate" evidence="1">
    <location>
        <position position="65"/>
    </location>
</feature>
<dbReference type="SUPFAM" id="SSF52172">
    <property type="entry name" value="CheY-like"/>
    <property type="match status" value="1"/>
</dbReference>
<gene>
    <name evidence="3" type="ORF">SAMN04487935_3212</name>
</gene>
<dbReference type="GO" id="GO:0000160">
    <property type="term" value="P:phosphorelay signal transduction system"/>
    <property type="evidence" value="ECO:0007669"/>
    <property type="project" value="InterPro"/>
</dbReference>
<evidence type="ECO:0000313" key="4">
    <source>
        <dbReference type="Proteomes" id="UP000199580"/>
    </source>
</evidence>
<evidence type="ECO:0000256" key="1">
    <source>
        <dbReference type="PROSITE-ProRule" id="PRU00169"/>
    </source>
</evidence>
<protein>
    <submittedName>
        <fullName evidence="3">CheY chemotaxis protein or a CheY-like REC (Receiver) domain</fullName>
    </submittedName>
</protein>
<dbReference type="RefSeq" id="WP_091397794.1">
    <property type="nucleotide sequence ID" value="NZ_BKAI01000014.1"/>
</dbReference>
<dbReference type="PANTHER" id="PTHR44520:SF2">
    <property type="entry name" value="RESPONSE REGULATOR RCP1"/>
    <property type="match status" value="1"/>
</dbReference>
<reference evidence="3 4" key="1">
    <citation type="submission" date="2016-10" db="EMBL/GenBank/DDBJ databases">
        <authorList>
            <person name="de Groot N.N."/>
        </authorList>
    </citation>
    <scope>NUCLEOTIDE SEQUENCE [LARGE SCALE GENOMIC DNA]</scope>
    <source>
        <strain evidence="3 4">CGMCC 1.10076</strain>
    </source>
</reference>
<dbReference type="STRING" id="1128970.SAMN04487935_3212"/>
<dbReference type="OrthoDB" id="7631574at2"/>
<dbReference type="SMART" id="SM00448">
    <property type="entry name" value="REC"/>
    <property type="match status" value="1"/>
</dbReference>
<dbReference type="Proteomes" id="UP000199580">
    <property type="component" value="Unassembled WGS sequence"/>
</dbReference>
<dbReference type="InterPro" id="IPR011006">
    <property type="entry name" value="CheY-like_superfamily"/>
</dbReference>
<accession>A0A1G9BHP3</accession>
<dbReference type="Gene3D" id="3.40.50.2300">
    <property type="match status" value="1"/>
</dbReference>
<sequence length="153" mass="17476">MSFQSYIKNIFLTDDDSDDCVLFSEALQELFPNEKANLTITNDGVKLMEALKEKVPPAPEVIFLDLNMPRKNGFECIAEIRNTPKYKNIPIIIFSTSSNNDIVDKTYAHGANYYICKPQSYPLLKKTIAFVLSFDLKKLSQQPLRDKFVINMA</sequence>
<feature type="domain" description="Response regulatory" evidence="2">
    <location>
        <begin position="9"/>
        <end position="132"/>
    </location>
</feature>
<keyword evidence="1" id="KW-0597">Phosphoprotein</keyword>
<name>A0A1G9BHP3_9FLAO</name>
<evidence type="ECO:0000259" key="2">
    <source>
        <dbReference type="PROSITE" id="PS50110"/>
    </source>
</evidence>
<dbReference type="EMBL" id="FNEZ01000006">
    <property type="protein sequence ID" value="SDK38594.1"/>
    <property type="molecule type" value="Genomic_DNA"/>
</dbReference>
<dbReference type="PROSITE" id="PS50110">
    <property type="entry name" value="RESPONSE_REGULATORY"/>
    <property type="match status" value="1"/>
</dbReference>
<dbReference type="InterPro" id="IPR052893">
    <property type="entry name" value="TCS_response_regulator"/>
</dbReference>
<organism evidence="3 4">
    <name type="scientific">Flavobacterium noncentrifugens</name>
    <dbReference type="NCBI Taxonomy" id="1128970"/>
    <lineage>
        <taxon>Bacteria</taxon>
        <taxon>Pseudomonadati</taxon>
        <taxon>Bacteroidota</taxon>
        <taxon>Flavobacteriia</taxon>
        <taxon>Flavobacteriales</taxon>
        <taxon>Flavobacteriaceae</taxon>
        <taxon>Flavobacterium</taxon>
    </lineage>
</organism>
<dbReference type="InterPro" id="IPR001789">
    <property type="entry name" value="Sig_transdc_resp-reg_receiver"/>
</dbReference>
<dbReference type="Pfam" id="PF00072">
    <property type="entry name" value="Response_reg"/>
    <property type="match status" value="1"/>
</dbReference>